<protein>
    <submittedName>
        <fullName evidence="6">Rieske 2Fe-2S domain-containing protein</fullName>
    </submittedName>
</protein>
<keyword evidence="7" id="KW-1185">Reference proteome</keyword>
<keyword evidence="2" id="KW-0479">Metal-binding</keyword>
<name>A0A8I0HPE0_9CORY</name>
<dbReference type="RefSeq" id="WP_191732914.1">
    <property type="nucleotide sequence ID" value="NZ_JACSPR010000003.1"/>
</dbReference>
<dbReference type="Proteomes" id="UP000650224">
    <property type="component" value="Unassembled WGS sequence"/>
</dbReference>
<dbReference type="AlphaFoldDB" id="A0A8I0HPE0"/>
<dbReference type="PROSITE" id="PS51296">
    <property type="entry name" value="RIESKE"/>
    <property type="match status" value="1"/>
</dbReference>
<organism evidence="6 7">
    <name type="scientific">Corynebacterium gallinarum</name>
    <dbReference type="NCBI Taxonomy" id="2762214"/>
    <lineage>
        <taxon>Bacteria</taxon>
        <taxon>Bacillati</taxon>
        <taxon>Actinomycetota</taxon>
        <taxon>Actinomycetes</taxon>
        <taxon>Mycobacteriales</taxon>
        <taxon>Corynebacteriaceae</taxon>
        <taxon>Corynebacterium</taxon>
    </lineage>
</organism>
<dbReference type="EMBL" id="JACSPR010000003">
    <property type="protein sequence ID" value="MBD8029678.1"/>
    <property type="molecule type" value="Genomic_DNA"/>
</dbReference>
<evidence type="ECO:0000313" key="7">
    <source>
        <dbReference type="Proteomes" id="UP000650224"/>
    </source>
</evidence>
<gene>
    <name evidence="6" type="ORF">H9627_04940</name>
</gene>
<accession>A0A8I0HPE0</accession>
<evidence type="ECO:0000256" key="3">
    <source>
        <dbReference type="ARBA" id="ARBA00023004"/>
    </source>
</evidence>
<keyword evidence="1" id="KW-0001">2Fe-2S</keyword>
<proteinExistence type="predicted"/>
<keyword evidence="4" id="KW-0411">Iron-sulfur</keyword>
<dbReference type="GO" id="GO:0004497">
    <property type="term" value="F:monooxygenase activity"/>
    <property type="evidence" value="ECO:0007669"/>
    <property type="project" value="UniProtKB-ARBA"/>
</dbReference>
<feature type="domain" description="Rieske" evidence="5">
    <location>
        <begin position="2"/>
        <end position="101"/>
    </location>
</feature>
<dbReference type="InterPro" id="IPR017941">
    <property type="entry name" value="Rieske_2Fe-2S"/>
</dbReference>
<evidence type="ECO:0000259" key="5">
    <source>
        <dbReference type="PROSITE" id="PS51296"/>
    </source>
</evidence>
<dbReference type="GO" id="GO:0051537">
    <property type="term" value="F:2 iron, 2 sulfur cluster binding"/>
    <property type="evidence" value="ECO:0007669"/>
    <property type="project" value="UniProtKB-KW"/>
</dbReference>
<dbReference type="SUPFAM" id="SSF50022">
    <property type="entry name" value="ISP domain"/>
    <property type="match status" value="1"/>
</dbReference>
<evidence type="ECO:0000313" key="6">
    <source>
        <dbReference type="EMBL" id="MBD8029678.1"/>
    </source>
</evidence>
<dbReference type="Gene3D" id="2.102.10.10">
    <property type="entry name" value="Rieske [2Fe-2S] iron-sulphur domain"/>
    <property type="match status" value="1"/>
</dbReference>
<sequence length="111" mass="12248">MLEICALIDFPDGDRRLIPAADSGYELDIVIFREGDRFYAIDDACTHVGASHLKSRVEDGVVECWLHKGKFCLESGEPVRYPARIAAQIHAVQVINGVVTLFPGVHPRDAS</sequence>
<keyword evidence="3" id="KW-0408">Iron</keyword>
<comment type="caution">
    <text evidence="6">The sequence shown here is derived from an EMBL/GenBank/DDBJ whole genome shotgun (WGS) entry which is preliminary data.</text>
</comment>
<evidence type="ECO:0000256" key="1">
    <source>
        <dbReference type="ARBA" id="ARBA00022714"/>
    </source>
</evidence>
<dbReference type="InterPro" id="IPR036922">
    <property type="entry name" value="Rieske_2Fe-2S_sf"/>
</dbReference>
<dbReference type="Pfam" id="PF00355">
    <property type="entry name" value="Rieske"/>
    <property type="match status" value="1"/>
</dbReference>
<dbReference type="GO" id="GO:0016705">
    <property type="term" value="F:oxidoreductase activity, acting on paired donors, with incorporation or reduction of molecular oxygen"/>
    <property type="evidence" value="ECO:0007669"/>
    <property type="project" value="UniProtKB-ARBA"/>
</dbReference>
<evidence type="ECO:0000256" key="4">
    <source>
        <dbReference type="ARBA" id="ARBA00023014"/>
    </source>
</evidence>
<dbReference type="GO" id="GO:0046872">
    <property type="term" value="F:metal ion binding"/>
    <property type="evidence" value="ECO:0007669"/>
    <property type="project" value="UniProtKB-KW"/>
</dbReference>
<reference evidence="6 7" key="1">
    <citation type="submission" date="2020-08" db="EMBL/GenBank/DDBJ databases">
        <title>A Genomic Blueprint of the Chicken Gut Microbiome.</title>
        <authorList>
            <person name="Gilroy R."/>
            <person name="Ravi A."/>
            <person name="Getino M."/>
            <person name="Pursley I."/>
            <person name="Horton D.L."/>
            <person name="Alikhan N.-F."/>
            <person name="Baker D."/>
            <person name="Gharbi K."/>
            <person name="Hall N."/>
            <person name="Watson M."/>
            <person name="Adriaenssens E.M."/>
            <person name="Foster-Nyarko E."/>
            <person name="Jarju S."/>
            <person name="Secka A."/>
            <person name="Antonio M."/>
            <person name="Oren A."/>
            <person name="Chaudhuri R."/>
            <person name="La Ragione R.M."/>
            <person name="Hildebrand F."/>
            <person name="Pallen M.J."/>
        </authorList>
    </citation>
    <scope>NUCLEOTIDE SEQUENCE [LARGE SCALE GENOMIC DNA]</scope>
    <source>
        <strain evidence="6 7">Sa1YVA5</strain>
    </source>
</reference>
<evidence type="ECO:0000256" key="2">
    <source>
        <dbReference type="ARBA" id="ARBA00022723"/>
    </source>
</evidence>